<sequence length="88" mass="10055">MDVRWHATFSYRRSSLELAQFFISDGQLQMPRDDTSFLLVASSIPSQLQNFSRQIFYDSRKVHWSTCSNSLGIVSSPKQTINASNGKH</sequence>
<dbReference type="Proteomes" id="UP000030764">
    <property type="component" value="Unassembled WGS sequence"/>
</dbReference>
<reference evidence="1 2" key="1">
    <citation type="journal article" date="2014" name="Nat. Genet.">
        <title>Genome and transcriptome of the porcine whipworm Trichuris suis.</title>
        <authorList>
            <person name="Jex A.R."/>
            <person name="Nejsum P."/>
            <person name="Schwarz E.M."/>
            <person name="Hu L."/>
            <person name="Young N.D."/>
            <person name="Hall R.S."/>
            <person name="Korhonen P.K."/>
            <person name="Liao S."/>
            <person name="Thamsborg S."/>
            <person name="Xia J."/>
            <person name="Xu P."/>
            <person name="Wang S."/>
            <person name="Scheerlinck J.P."/>
            <person name="Hofmann A."/>
            <person name="Sternberg P.W."/>
            <person name="Wang J."/>
            <person name="Gasser R.B."/>
        </authorList>
    </citation>
    <scope>NUCLEOTIDE SEQUENCE [LARGE SCALE GENOMIC DNA]</scope>
    <source>
        <strain evidence="1">DCEP-RM93M</strain>
    </source>
</reference>
<protein>
    <submittedName>
        <fullName evidence="1">Uncharacterized protein</fullName>
    </submittedName>
</protein>
<dbReference type="AlphaFoldDB" id="A0A085LIX1"/>
<keyword evidence="2" id="KW-1185">Reference proteome</keyword>
<evidence type="ECO:0000313" key="2">
    <source>
        <dbReference type="Proteomes" id="UP000030764"/>
    </source>
</evidence>
<organism evidence="1 2">
    <name type="scientific">Trichuris suis</name>
    <name type="common">pig whipworm</name>
    <dbReference type="NCBI Taxonomy" id="68888"/>
    <lineage>
        <taxon>Eukaryota</taxon>
        <taxon>Metazoa</taxon>
        <taxon>Ecdysozoa</taxon>
        <taxon>Nematoda</taxon>
        <taxon>Enoplea</taxon>
        <taxon>Dorylaimia</taxon>
        <taxon>Trichinellida</taxon>
        <taxon>Trichuridae</taxon>
        <taxon>Trichuris</taxon>
    </lineage>
</organism>
<gene>
    <name evidence="1" type="ORF">M513_14206</name>
</gene>
<proteinExistence type="predicted"/>
<dbReference type="EMBL" id="KL364126">
    <property type="protein sequence ID" value="KFD44917.1"/>
    <property type="molecule type" value="Genomic_DNA"/>
</dbReference>
<accession>A0A085LIX1</accession>
<evidence type="ECO:0000313" key="1">
    <source>
        <dbReference type="EMBL" id="KFD44917.1"/>
    </source>
</evidence>
<name>A0A085LIX1_9BILA</name>